<feature type="compositionally biased region" description="Polar residues" evidence="12">
    <location>
        <begin position="1255"/>
        <end position="1269"/>
    </location>
</feature>
<dbReference type="Pfam" id="PF06333">
    <property type="entry name" value="Med13_C"/>
    <property type="match status" value="1"/>
</dbReference>
<evidence type="ECO:0000259" key="13">
    <source>
        <dbReference type="Pfam" id="PF06333"/>
    </source>
</evidence>
<evidence type="ECO:0000256" key="8">
    <source>
        <dbReference type="ARBA" id="ARBA00023242"/>
    </source>
</evidence>
<dbReference type="EMBL" id="CP099418">
    <property type="protein sequence ID" value="USW48034.1"/>
    <property type="molecule type" value="Genomic_DNA"/>
</dbReference>
<dbReference type="GO" id="GO:0016592">
    <property type="term" value="C:mediator complex"/>
    <property type="evidence" value="ECO:0007669"/>
    <property type="project" value="InterPro"/>
</dbReference>
<dbReference type="Pfam" id="PF11597">
    <property type="entry name" value="Med13_N"/>
    <property type="match status" value="1"/>
</dbReference>
<evidence type="ECO:0000256" key="9">
    <source>
        <dbReference type="ARBA" id="ARBA00025661"/>
    </source>
</evidence>
<dbReference type="GO" id="GO:0003713">
    <property type="term" value="F:transcription coactivator activity"/>
    <property type="evidence" value="ECO:0007669"/>
    <property type="project" value="TreeGrafter"/>
</dbReference>
<keyword evidence="8 11" id="KW-0539">Nucleus</keyword>
<feature type="domain" description="Mediator complex subunit Med13 N-terminal" evidence="14">
    <location>
        <begin position="1"/>
        <end position="256"/>
    </location>
</feature>
<feature type="compositionally biased region" description="Acidic residues" evidence="12">
    <location>
        <begin position="625"/>
        <end position="642"/>
    </location>
</feature>
<protein>
    <recommendedName>
        <fullName evidence="3 11">Mediator of RNA polymerase II transcription subunit 13</fullName>
    </recommendedName>
    <alternativeName>
        <fullName evidence="10 11">Mediator complex subunit 13</fullName>
    </alternativeName>
</protein>
<keyword evidence="7 11" id="KW-0804">Transcription</keyword>
<evidence type="ECO:0000256" key="4">
    <source>
        <dbReference type="ARBA" id="ARBA00022491"/>
    </source>
</evidence>
<evidence type="ECO:0000313" key="17">
    <source>
        <dbReference type="Proteomes" id="UP001056384"/>
    </source>
</evidence>
<organism evidence="16 17">
    <name type="scientific">Septoria linicola</name>
    <dbReference type="NCBI Taxonomy" id="215465"/>
    <lineage>
        <taxon>Eukaryota</taxon>
        <taxon>Fungi</taxon>
        <taxon>Dikarya</taxon>
        <taxon>Ascomycota</taxon>
        <taxon>Pezizomycotina</taxon>
        <taxon>Dothideomycetes</taxon>
        <taxon>Dothideomycetidae</taxon>
        <taxon>Mycosphaerellales</taxon>
        <taxon>Mycosphaerellaceae</taxon>
        <taxon>Septoria</taxon>
    </lineage>
</organism>
<gene>
    <name evidence="16" type="ORF">Slin15195_G013530</name>
</gene>
<feature type="compositionally biased region" description="Polar residues" evidence="12">
    <location>
        <begin position="478"/>
        <end position="489"/>
    </location>
</feature>
<feature type="region of interest" description="Disordered" evidence="12">
    <location>
        <begin position="594"/>
        <end position="613"/>
    </location>
</feature>
<sequence length="1441" mass="155857">MDFLKACTTNIHVVENVGQVSYTLYQPRDHGSAMAALWSQLQNIMASLRAESVLCAALGLHLYVFAHTVDPASALHEDFDVAEHGTIGSPASLDLSTTTSLRHIFQTAIELSLAATLAEDPAIVHVAPWTWLYKAGGSMDLDHLDNIVITLRIRTTAADGWYLISDVKPASFESLDTNHEHNDAAIVLAPFGLSARLSSTWSEKSLVSSESWKVKVAHTLQAQAIRLPDDVMWVAVELLNADSEACVWPANLCFTSSSCDGLNVNTFGADSDWRRWFISTEEGAIFRNPLAMTEEWFKAAAEKERAIAQTDAAAPGDVNMIDAAQAARSLNVPTRDSELLASPTVVQRQVDQSSAMAGIYPTPPDGFVGGQSGAQQGAATPSVSQPALSNAITSTSPVHDMSTHTPAGLTHDDSEDLGVAHEDLFGDVGEIGFGDAEVDDVDFSFFDEPDDVFGDPPQADGSAAPDAAHDPTRATDEAQPTSSNTQTKQVVGPEIPPVAASPQTNAMDTADTGHQDTSLEGHDSDDGASPVLECSTLQQRRPLSPFGIRERLLPPPIPASHSQSQFDSSDRHANRRNSSFTPITFRDSFKETSRYSAAVGQQHQPRLQDSREYINPTVPLASERIEEESDTSDSSDSEEEPYEPSLNGVDEKSLPPPLPWETRKRKRPVGELRADAPFEPHLPPWSLEENAEDLSNPMIDDQLVETLQQYTSNDIDVSGPDWLYAPRPELDKLALDIAVQAGFAETAFMPLPSIGLIHELSRADIVCVAQLIGEQSATTASPSFMTAYCYEDISIRDTIARYVRGRLSTALQETLPDSAGCDLADIALSKDSHLRQGANPAKIGHPRPPQRLDSMQTGPDLFLLPPPHLKLHRGPESWELLPSCIPFWEPLGLGPAAGPKNVRAFCVFPFNEDLQRLVDQFLRDMGTAYENCKLGTHVHMRNVSELEQDNFEDGMAPVELGEDASLEAALKAYASTCSDLGKALATISHHESGDRAVVVYILNPFVGRSARQHMCACFWILFQAYRDNMSTKPRDHDSSDVVLQLLPINLVASCDAFVPLDSAKMSALAREVYDRCPPTSALQLSDVSAPLPILAAPTVELASTAPKRLGFQLASEAPSDLLFEGSILHLAYAYSPDRKWLTASWIDSTGKHQSSSAFGLVGRTFAEVANDVWEHTRTILSARQVLWRVFIVAQDVMVDASVLQCWRVLAAKPRPQPVCVTLLSVQDSSLLQLLTPHVVSEQLNSGAAENGVLTPASTPQGGVFTSSPDVSGHAGNAPLTPAASESASSLPTDSAMDVESQLMDMTDETWGVMLTPKLSSTETAGNMAHGVLFKRGRAAYSETEQGETMEKLPSLGVSLHWTIQVKTQGTVDEGSTKQAELTLREVLRMYRGLAQLTKARGLHSKVGGFAPLHIVLAVAGAAGLEGLALDDEENAMLDASQ</sequence>
<evidence type="ECO:0000256" key="6">
    <source>
        <dbReference type="ARBA" id="ARBA00023159"/>
    </source>
</evidence>
<accession>A0A9Q9AEK1</accession>
<evidence type="ECO:0000256" key="12">
    <source>
        <dbReference type="SAM" id="MobiDB-lite"/>
    </source>
</evidence>
<dbReference type="PANTHER" id="PTHR48249:SF3">
    <property type="entry name" value="MEDIATOR OF RNA POLYMERASE II TRANSCRIPTION SUBUNIT 13"/>
    <property type="match status" value="1"/>
</dbReference>
<feature type="domain" description="MID" evidence="15">
    <location>
        <begin position="900"/>
        <end position="1078"/>
    </location>
</feature>
<feature type="compositionally biased region" description="Polar residues" evidence="12">
    <location>
        <begin position="381"/>
        <end position="397"/>
    </location>
</feature>
<feature type="compositionally biased region" description="Basic and acidic residues" evidence="12">
    <location>
        <begin position="467"/>
        <end position="476"/>
    </location>
</feature>
<name>A0A9Q9AEK1_9PEZI</name>
<dbReference type="InterPro" id="IPR009401">
    <property type="entry name" value="Med13_C"/>
</dbReference>
<feature type="compositionally biased region" description="Basic and acidic residues" evidence="12">
    <location>
        <begin position="511"/>
        <end position="525"/>
    </location>
</feature>
<feature type="region of interest" description="Disordered" evidence="12">
    <location>
        <begin position="618"/>
        <end position="668"/>
    </location>
</feature>
<reference evidence="16" key="1">
    <citation type="submission" date="2022-06" db="EMBL/GenBank/DDBJ databases">
        <title>Complete genome sequences of two strains of the flax pathogen Septoria linicola.</title>
        <authorList>
            <person name="Lapalu N."/>
            <person name="Simon A."/>
            <person name="Demenou B."/>
            <person name="Paumier D."/>
            <person name="Guillot M.-P."/>
            <person name="Gout L."/>
            <person name="Valade R."/>
        </authorList>
    </citation>
    <scope>NUCLEOTIDE SEQUENCE</scope>
    <source>
        <strain evidence="16">SE15195</strain>
    </source>
</reference>
<dbReference type="InterPro" id="IPR041285">
    <property type="entry name" value="MID_MedPIWI"/>
</dbReference>
<evidence type="ECO:0000313" key="16">
    <source>
        <dbReference type="EMBL" id="USW48034.1"/>
    </source>
</evidence>
<feature type="region of interest" description="Disordered" evidence="12">
    <location>
        <begin position="548"/>
        <end position="585"/>
    </location>
</feature>
<evidence type="ECO:0000256" key="3">
    <source>
        <dbReference type="ARBA" id="ARBA00019618"/>
    </source>
</evidence>
<evidence type="ECO:0000256" key="7">
    <source>
        <dbReference type="ARBA" id="ARBA00023163"/>
    </source>
</evidence>
<evidence type="ECO:0000259" key="15">
    <source>
        <dbReference type="Pfam" id="PF18296"/>
    </source>
</evidence>
<feature type="region of interest" description="Disordered" evidence="12">
    <location>
        <begin position="1250"/>
        <end position="1294"/>
    </location>
</feature>
<dbReference type="InterPro" id="IPR051139">
    <property type="entry name" value="Mediator_complx_sub13"/>
</dbReference>
<feature type="compositionally biased region" description="Polar residues" evidence="12">
    <location>
        <begin position="1283"/>
        <end position="1292"/>
    </location>
</feature>
<evidence type="ECO:0000256" key="11">
    <source>
        <dbReference type="RuleBase" id="RU364134"/>
    </source>
</evidence>
<keyword evidence="5 11" id="KW-0805">Transcription regulation</keyword>
<keyword evidence="4 11" id="KW-0678">Repressor</keyword>
<comment type="subcellular location">
    <subcellularLocation>
        <location evidence="1 11">Nucleus</location>
    </subcellularLocation>
</comment>
<evidence type="ECO:0000259" key="14">
    <source>
        <dbReference type="Pfam" id="PF11597"/>
    </source>
</evidence>
<feature type="region of interest" description="Disordered" evidence="12">
    <location>
        <begin position="445"/>
        <end position="530"/>
    </location>
</feature>
<keyword evidence="17" id="KW-1185">Reference proteome</keyword>
<dbReference type="InterPro" id="IPR021643">
    <property type="entry name" value="Mediator_Med13_N"/>
</dbReference>
<evidence type="ECO:0000256" key="10">
    <source>
        <dbReference type="ARBA" id="ARBA00032008"/>
    </source>
</evidence>
<feature type="domain" description="Mediator complex subunit Med13 C-terminal" evidence="13">
    <location>
        <begin position="1096"/>
        <end position="1417"/>
    </location>
</feature>
<comment type="subunit">
    <text evidence="11">Component of the SRB8-11 complex, which itself associates with the Mediator complex.</text>
</comment>
<dbReference type="Pfam" id="PF18296">
    <property type="entry name" value="MID_MedPIWI"/>
    <property type="match status" value="1"/>
</dbReference>
<proteinExistence type="inferred from homology"/>
<dbReference type="Proteomes" id="UP001056384">
    <property type="component" value="Chromosome 1"/>
</dbReference>
<comment type="function">
    <text evidence="9 11">Component of the SRB8-11 complex. The SRB8-11 complex is a regulatory module of the Mediator complex which is itself involved in regulation of basal and activated RNA polymerase II-dependent transcription. The SRB8-11 complex may be involved in the transcriptional repression of a subset of genes regulated by Mediator. It may inhibit the association of the Mediator complex with RNA polymerase II to form the holoenzyme complex.</text>
</comment>
<dbReference type="GO" id="GO:0045944">
    <property type="term" value="P:positive regulation of transcription by RNA polymerase II"/>
    <property type="evidence" value="ECO:0007669"/>
    <property type="project" value="TreeGrafter"/>
</dbReference>
<keyword evidence="6 11" id="KW-0010">Activator</keyword>
<comment type="similarity">
    <text evidence="2 11">Belongs to the Mediator complex subunit 13 family.</text>
</comment>
<evidence type="ECO:0000256" key="2">
    <source>
        <dbReference type="ARBA" id="ARBA00009354"/>
    </source>
</evidence>
<feature type="region of interest" description="Disordered" evidence="12">
    <location>
        <begin position="366"/>
        <end position="414"/>
    </location>
</feature>
<evidence type="ECO:0000256" key="1">
    <source>
        <dbReference type="ARBA" id="ARBA00004123"/>
    </source>
</evidence>
<dbReference type="PANTHER" id="PTHR48249">
    <property type="entry name" value="MEDIATOR OF RNA POLYMERASE II TRANSCRIPTION SUBUNIT 13"/>
    <property type="match status" value="1"/>
</dbReference>
<evidence type="ECO:0000256" key="5">
    <source>
        <dbReference type="ARBA" id="ARBA00023015"/>
    </source>
</evidence>